<reference evidence="2 3" key="1">
    <citation type="submission" date="2018-12" db="EMBL/GenBank/DDBJ databases">
        <title>Complete genome sequencing of Tabrizicola sp. K13M18.</title>
        <authorList>
            <person name="Bae J.-W."/>
        </authorList>
    </citation>
    <scope>NUCLEOTIDE SEQUENCE [LARGE SCALE GENOMIC DNA]</scope>
    <source>
        <strain evidence="2 3">K13M18</strain>
    </source>
</reference>
<protein>
    <submittedName>
        <fullName evidence="2">Uncharacterized protein</fullName>
    </submittedName>
</protein>
<name>A0A3S8U7D7_9RHOB</name>
<dbReference type="KEGG" id="taw:EI545_11710"/>
<sequence>MPLATGNRSLGPLRDELLEQISRGASQGVVDMVLPGRPPDVPANDVEDLPWSHIRIGDMPGVAIGTPQPAEGTSTDGAACLADTVVDLSAWGGDRPALDLLSEARLGLFAEFDRVDTDAVMQSVRLHLYLGFGVEALQIADLLADSEAPEDLQVYLSMARLMDGQNDPETPFGDMLGCEGAVALWAALARDRLPSGPAVNVDAIVRSFVGLPPHLRRNLGPDLSEKLLQRGDADAARIIRDAIQRSPDSSEAEVALLDAKADLQADRNDSARDHAERSIETGASTVEGLLALVEGHFRDAEPLSPDVAAALLAFQREAATDEEAKALQRGLILALALSDQTPAAFARAEEFRSVLPDLWQVAQQRATDDDFLRQAVLTPEADPPPAKPEVALAIATRLVDLGFADPALVWLGPVAANDSDQRRRVAARAEMLRGDARAALELLGTLSDPEDEGLRAKALVQLGRLQPARAAYEAAGLPEEAARLVPWQADWPKVQDEGPAPWSAAASVATGPTPVETGPLARGAALVEESATARAALEAFLSSVAGPSP</sequence>
<dbReference type="Proteomes" id="UP000282002">
    <property type="component" value="Chromosome"/>
</dbReference>
<dbReference type="EMBL" id="CP034328">
    <property type="protein sequence ID" value="AZL59449.1"/>
    <property type="molecule type" value="Genomic_DNA"/>
</dbReference>
<organism evidence="2 3">
    <name type="scientific">Tabrizicola piscis</name>
    <dbReference type="NCBI Taxonomy" id="2494374"/>
    <lineage>
        <taxon>Bacteria</taxon>
        <taxon>Pseudomonadati</taxon>
        <taxon>Pseudomonadota</taxon>
        <taxon>Alphaproteobacteria</taxon>
        <taxon>Rhodobacterales</taxon>
        <taxon>Paracoccaceae</taxon>
        <taxon>Tabrizicola</taxon>
    </lineage>
</organism>
<dbReference type="OrthoDB" id="7847197at2"/>
<proteinExistence type="predicted"/>
<feature type="region of interest" description="Disordered" evidence="1">
    <location>
        <begin position="497"/>
        <end position="516"/>
    </location>
</feature>
<gene>
    <name evidence="2" type="ORF">EI545_11710</name>
</gene>
<accession>A0A3S8U7D7</accession>
<keyword evidence="3" id="KW-1185">Reference proteome</keyword>
<evidence type="ECO:0000313" key="2">
    <source>
        <dbReference type="EMBL" id="AZL59449.1"/>
    </source>
</evidence>
<dbReference type="RefSeq" id="WP_125325644.1">
    <property type="nucleotide sequence ID" value="NZ_CP034328.1"/>
</dbReference>
<dbReference type="AlphaFoldDB" id="A0A3S8U7D7"/>
<evidence type="ECO:0000256" key="1">
    <source>
        <dbReference type="SAM" id="MobiDB-lite"/>
    </source>
</evidence>
<evidence type="ECO:0000313" key="3">
    <source>
        <dbReference type="Proteomes" id="UP000282002"/>
    </source>
</evidence>